<dbReference type="PANTHER" id="PTHR32196:SF71">
    <property type="entry name" value="AUTOINDUCER 2 IMPORT SYSTEM PERMEASE PROTEIN LSRD"/>
    <property type="match status" value="1"/>
</dbReference>
<protein>
    <recommendedName>
        <fullName evidence="10">Autoinducer 2 import system permease protein LsrD</fullName>
    </recommendedName>
</protein>
<feature type="transmembrane region" description="Helical" evidence="11">
    <location>
        <begin position="238"/>
        <end position="256"/>
    </location>
</feature>
<comment type="subunit">
    <text evidence="2">The complex is composed of two ATP-binding proteins (LsrA), two transmembrane proteins (LsrC and LsrD) and a solute-binding protein (LsrB).</text>
</comment>
<evidence type="ECO:0000256" key="2">
    <source>
        <dbReference type="ARBA" id="ARBA00011262"/>
    </source>
</evidence>
<keyword evidence="8 11" id="KW-0472">Membrane</keyword>
<dbReference type="GO" id="GO:0022857">
    <property type="term" value="F:transmembrane transporter activity"/>
    <property type="evidence" value="ECO:0007669"/>
    <property type="project" value="InterPro"/>
</dbReference>
<accession>A0A7C5KDQ7</accession>
<dbReference type="EMBL" id="DRUY01000221">
    <property type="protein sequence ID" value="HHI66200.1"/>
    <property type="molecule type" value="Genomic_DNA"/>
</dbReference>
<evidence type="ECO:0000256" key="8">
    <source>
        <dbReference type="ARBA" id="ARBA00023136"/>
    </source>
</evidence>
<comment type="caution">
    <text evidence="12">The sequence shown here is derived from an EMBL/GenBank/DDBJ whole genome shotgun (WGS) entry which is preliminary data.</text>
</comment>
<dbReference type="InterPro" id="IPR001851">
    <property type="entry name" value="ABC_transp_permease"/>
</dbReference>
<evidence type="ECO:0000256" key="5">
    <source>
        <dbReference type="ARBA" id="ARBA00022519"/>
    </source>
</evidence>
<feature type="transmembrane region" description="Helical" evidence="11">
    <location>
        <begin position="144"/>
        <end position="161"/>
    </location>
</feature>
<proteinExistence type="predicted"/>
<comment type="function">
    <text evidence="9">Part of the ABC transporter complex LsrABCD involved in autoinducer 2 (AI-2) import. Probably responsible for the translocation of the substrate across the membrane.</text>
</comment>
<evidence type="ECO:0000256" key="7">
    <source>
        <dbReference type="ARBA" id="ARBA00022989"/>
    </source>
</evidence>
<evidence type="ECO:0000256" key="6">
    <source>
        <dbReference type="ARBA" id="ARBA00022692"/>
    </source>
</evidence>
<keyword evidence="4" id="KW-1003">Cell membrane</keyword>
<dbReference type="GO" id="GO:0005886">
    <property type="term" value="C:plasma membrane"/>
    <property type="evidence" value="ECO:0007669"/>
    <property type="project" value="UniProtKB-SubCell"/>
</dbReference>
<keyword evidence="6 11" id="KW-0812">Transmembrane</keyword>
<evidence type="ECO:0000256" key="4">
    <source>
        <dbReference type="ARBA" id="ARBA00022475"/>
    </source>
</evidence>
<gene>
    <name evidence="12" type="ORF">ENL70_06615</name>
</gene>
<sequence>MINSTNNVTINKDNSKKLDRKTNVISIIFLNRKFLLLLLFVIIYAFFAIFAHNFNTFQNIESIMIFSVEIGLLALGETLVITSGFGGIDLSVGSMVGLSAIIIGELIGKLGVNMWLAIIIGLLAGMGAGLFNGLMIVYAKIPPLLTTLATMYLYSSLALLISMDQYGNAMPISNFPSAYSIFGQLTILGIPLQFILFFVPITIILYLLVQKTIFGKHLLATGTDEIVAKLSGINVKNIRLWVYTISGLLAAIAALIETSRIASARPDLGSDMNLEAITISVLGGTYIFGGIADIIAVFIASVLVIVLDNGLFLIGVNTIWQTGALGFLLVGALILDLIIRKRSS</sequence>
<evidence type="ECO:0000256" key="3">
    <source>
        <dbReference type="ARBA" id="ARBA00022448"/>
    </source>
</evidence>
<dbReference type="Pfam" id="PF02653">
    <property type="entry name" value="BPD_transp_2"/>
    <property type="match status" value="1"/>
</dbReference>
<feature type="transmembrane region" description="Helical" evidence="11">
    <location>
        <begin position="34"/>
        <end position="51"/>
    </location>
</feature>
<keyword evidence="5" id="KW-0997">Cell inner membrane</keyword>
<evidence type="ECO:0000256" key="9">
    <source>
        <dbReference type="ARBA" id="ARBA00025439"/>
    </source>
</evidence>
<feature type="transmembrane region" description="Helical" evidence="11">
    <location>
        <begin position="277"/>
        <end position="307"/>
    </location>
</feature>
<name>A0A7C5KDQ7_9BACT</name>
<evidence type="ECO:0000256" key="10">
    <source>
        <dbReference type="ARBA" id="ARBA00039381"/>
    </source>
</evidence>
<comment type="subcellular location">
    <subcellularLocation>
        <location evidence="1">Cell membrane</location>
        <topology evidence="1">Multi-pass membrane protein</topology>
    </subcellularLocation>
</comment>
<keyword evidence="3" id="KW-0813">Transport</keyword>
<dbReference type="CDD" id="cd06579">
    <property type="entry name" value="TM_PBP1_transp_AraH_like"/>
    <property type="match status" value="1"/>
</dbReference>
<dbReference type="AlphaFoldDB" id="A0A7C5KDQ7"/>
<keyword evidence="7 11" id="KW-1133">Transmembrane helix</keyword>
<feature type="transmembrane region" description="Helical" evidence="11">
    <location>
        <begin position="63"/>
        <end position="84"/>
    </location>
</feature>
<feature type="transmembrane region" description="Helical" evidence="11">
    <location>
        <begin position="90"/>
        <end position="108"/>
    </location>
</feature>
<organism evidence="12">
    <name type="scientific">Thermodesulfobium narugense</name>
    <dbReference type="NCBI Taxonomy" id="184064"/>
    <lineage>
        <taxon>Bacteria</taxon>
        <taxon>Pseudomonadati</taxon>
        <taxon>Thermodesulfobiota</taxon>
        <taxon>Thermodesulfobiia</taxon>
        <taxon>Thermodesulfobiales</taxon>
        <taxon>Thermodesulfobiaceae</taxon>
        <taxon>Thermodesulfobium</taxon>
    </lineage>
</organism>
<evidence type="ECO:0000256" key="11">
    <source>
        <dbReference type="SAM" id="Phobius"/>
    </source>
</evidence>
<evidence type="ECO:0000313" key="12">
    <source>
        <dbReference type="EMBL" id="HHI66200.1"/>
    </source>
</evidence>
<feature type="transmembrane region" description="Helical" evidence="11">
    <location>
        <begin position="182"/>
        <end position="209"/>
    </location>
</feature>
<feature type="transmembrane region" description="Helical" evidence="11">
    <location>
        <begin position="319"/>
        <end position="339"/>
    </location>
</feature>
<feature type="transmembrane region" description="Helical" evidence="11">
    <location>
        <begin position="115"/>
        <end position="138"/>
    </location>
</feature>
<reference evidence="12" key="1">
    <citation type="journal article" date="2020" name="mSystems">
        <title>Genome- and Community-Level Interaction Insights into Carbon Utilization and Element Cycling Functions of Hydrothermarchaeota in Hydrothermal Sediment.</title>
        <authorList>
            <person name="Zhou Z."/>
            <person name="Liu Y."/>
            <person name="Xu W."/>
            <person name="Pan J."/>
            <person name="Luo Z.H."/>
            <person name="Li M."/>
        </authorList>
    </citation>
    <scope>NUCLEOTIDE SEQUENCE [LARGE SCALE GENOMIC DNA]</scope>
    <source>
        <strain evidence="12">SpSt-1019</strain>
    </source>
</reference>
<dbReference type="PANTHER" id="PTHR32196">
    <property type="entry name" value="ABC TRANSPORTER PERMEASE PROTEIN YPHD-RELATED-RELATED"/>
    <property type="match status" value="1"/>
</dbReference>
<evidence type="ECO:0000256" key="1">
    <source>
        <dbReference type="ARBA" id="ARBA00004651"/>
    </source>
</evidence>